<organism evidence="2 3">
    <name type="scientific">Mytilus coruscus</name>
    <name type="common">Sea mussel</name>
    <dbReference type="NCBI Taxonomy" id="42192"/>
    <lineage>
        <taxon>Eukaryota</taxon>
        <taxon>Metazoa</taxon>
        <taxon>Spiralia</taxon>
        <taxon>Lophotrochozoa</taxon>
        <taxon>Mollusca</taxon>
        <taxon>Bivalvia</taxon>
        <taxon>Autobranchia</taxon>
        <taxon>Pteriomorphia</taxon>
        <taxon>Mytilida</taxon>
        <taxon>Mytiloidea</taxon>
        <taxon>Mytilidae</taxon>
        <taxon>Mytilinae</taxon>
        <taxon>Mytilus</taxon>
    </lineage>
</organism>
<protein>
    <submittedName>
        <fullName evidence="2">Uncharacterized protein</fullName>
    </submittedName>
</protein>
<evidence type="ECO:0000313" key="3">
    <source>
        <dbReference type="Proteomes" id="UP000507470"/>
    </source>
</evidence>
<proteinExistence type="predicted"/>
<name>A0A6J8BJI8_MYTCO</name>
<sequence>MSKQIIGVFAADQIPFHRSTPFGFIVNTDPQSLPGKHWIACYVDSNNVLEIFDSYGNSSNIRSLFINRYMKDFHRTMINPQRLQSSNSRTIQETPRWNLGLCAKRDKEGENKEKRLMVASIEEKACVVIIELVRCLDNDTGHGIRIKMMVVNVMHEREKVNKTIVMSQAVLVDKGGQSHVSHDSPVPSPSAYSRPEIESDVDQSYMSDRIVYFYQSNGADLDFT</sequence>
<keyword evidence="3" id="KW-1185">Reference proteome</keyword>
<accession>A0A6J8BJI8</accession>
<feature type="region of interest" description="Disordered" evidence="1">
    <location>
        <begin position="175"/>
        <end position="198"/>
    </location>
</feature>
<dbReference type="Proteomes" id="UP000507470">
    <property type="component" value="Unassembled WGS sequence"/>
</dbReference>
<reference evidence="2 3" key="1">
    <citation type="submission" date="2020-06" db="EMBL/GenBank/DDBJ databases">
        <authorList>
            <person name="Li R."/>
            <person name="Bekaert M."/>
        </authorList>
    </citation>
    <scope>NUCLEOTIDE SEQUENCE [LARGE SCALE GENOMIC DNA]</scope>
    <source>
        <strain evidence="3">wild</strain>
    </source>
</reference>
<dbReference type="OrthoDB" id="10034833at2759"/>
<dbReference type="AlphaFoldDB" id="A0A6J8BJI8"/>
<gene>
    <name evidence="2" type="ORF">MCOR_19831</name>
</gene>
<evidence type="ECO:0000313" key="2">
    <source>
        <dbReference type="EMBL" id="CAC5384158.1"/>
    </source>
</evidence>
<dbReference type="EMBL" id="CACVKT020003486">
    <property type="protein sequence ID" value="CAC5384158.1"/>
    <property type="molecule type" value="Genomic_DNA"/>
</dbReference>
<evidence type="ECO:0000256" key="1">
    <source>
        <dbReference type="SAM" id="MobiDB-lite"/>
    </source>
</evidence>
<dbReference type="Gene3D" id="3.40.395.10">
    <property type="entry name" value="Adenoviral Proteinase, Chain A"/>
    <property type="match status" value="1"/>
</dbReference>